<organism evidence="2 3">
    <name type="scientific">Corallococcus macrosporus DSM 14697</name>
    <dbReference type="NCBI Taxonomy" id="1189310"/>
    <lineage>
        <taxon>Bacteria</taxon>
        <taxon>Pseudomonadati</taxon>
        <taxon>Myxococcota</taxon>
        <taxon>Myxococcia</taxon>
        <taxon>Myxococcales</taxon>
        <taxon>Cystobacterineae</taxon>
        <taxon>Myxococcaceae</taxon>
        <taxon>Corallococcus</taxon>
    </lineage>
</organism>
<dbReference type="PANTHER" id="PTHR45947:SF3">
    <property type="entry name" value="SULFOQUINOVOSYL TRANSFERASE SQD2"/>
    <property type="match status" value="1"/>
</dbReference>
<proteinExistence type="predicted"/>
<protein>
    <recommendedName>
        <fullName evidence="1">Spore protein YkvP/CgeB glycosyl transferase-like domain-containing protein</fullName>
    </recommendedName>
</protein>
<dbReference type="CDD" id="cd03801">
    <property type="entry name" value="GT4_PimA-like"/>
    <property type="match status" value="1"/>
</dbReference>
<dbReference type="PANTHER" id="PTHR45947">
    <property type="entry name" value="SULFOQUINOVOSYL TRANSFERASE SQD2"/>
    <property type="match status" value="1"/>
</dbReference>
<dbReference type="SUPFAM" id="SSF53756">
    <property type="entry name" value="UDP-Glycosyltransferase/glycogen phosphorylase"/>
    <property type="match status" value="1"/>
</dbReference>
<evidence type="ECO:0000313" key="2">
    <source>
        <dbReference type="EMBL" id="ATB46172.1"/>
    </source>
</evidence>
<dbReference type="Proteomes" id="UP000217343">
    <property type="component" value="Chromosome"/>
</dbReference>
<dbReference type="EMBL" id="CP022203">
    <property type="protein sequence ID" value="ATB46172.1"/>
    <property type="molecule type" value="Genomic_DNA"/>
</dbReference>
<dbReference type="Gene3D" id="3.40.50.2000">
    <property type="entry name" value="Glycogen Phosphorylase B"/>
    <property type="match status" value="2"/>
</dbReference>
<evidence type="ECO:0000259" key="1">
    <source>
        <dbReference type="Pfam" id="PF13524"/>
    </source>
</evidence>
<dbReference type="AlphaFoldDB" id="A0A250JRR3"/>
<keyword evidence="3" id="KW-1185">Reference proteome</keyword>
<dbReference type="OrthoDB" id="9813806at2"/>
<dbReference type="InterPro" id="IPR055259">
    <property type="entry name" value="YkvP/CgeB_Glyco_trans-like"/>
</dbReference>
<gene>
    <name evidence="2" type="ORF">MYMAC_001764</name>
</gene>
<name>A0A250JRR3_9BACT</name>
<dbReference type="Pfam" id="PF13524">
    <property type="entry name" value="Glyco_trans_1_2"/>
    <property type="match status" value="1"/>
</dbReference>
<sequence>MRIVFFCHSLLSDWNHGNAHFLRGVVAELCARGHDVRVFEPADAWSLRNLLAEPEGPAVLSEVASVYPHARPERYDLETLDLDRALEGARLVIVHEWSAPALVRRLGERRKGSDAFRLLFHDTHHRGVSAREELARYELAHYDGVLAFGEVLRRLYLEQGWARRAWTWHEAADTRVFGPRGDVVPEDDLVWIGNWGDEERTAELREFLLGPVRALGVKARVHGVRYPDAARAALARAGITYAGWLPNHRVPEAFARARVTLHVPRRPYATSLPGIPTIRPFEALACGIPLVSAPWRDVEGLFTPGRDYLVADTGARMRDHLRALLADADLRRALAEQGRRTVLARHTCAHRVDELLRIHASLEPPATRAGASSRGRVTA</sequence>
<dbReference type="RefSeq" id="WP_095957749.1">
    <property type="nucleotide sequence ID" value="NZ_CP022203.1"/>
</dbReference>
<reference evidence="2 3" key="1">
    <citation type="submission" date="2017-06" db="EMBL/GenBank/DDBJ databases">
        <title>Sequencing and comparative analysis of myxobacterial genomes.</title>
        <authorList>
            <person name="Rupp O."/>
            <person name="Goesmann A."/>
            <person name="Sogaard-Andersen L."/>
        </authorList>
    </citation>
    <scope>NUCLEOTIDE SEQUENCE [LARGE SCALE GENOMIC DNA]</scope>
    <source>
        <strain evidence="2 3">DSM 14697</strain>
    </source>
</reference>
<dbReference type="InterPro" id="IPR050194">
    <property type="entry name" value="Glycosyltransferase_grp1"/>
</dbReference>
<feature type="domain" description="Spore protein YkvP/CgeB glycosyl transferase-like" evidence="1">
    <location>
        <begin position="205"/>
        <end position="356"/>
    </location>
</feature>
<dbReference type="KEGG" id="mmas:MYMAC_001764"/>
<evidence type="ECO:0000313" key="3">
    <source>
        <dbReference type="Proteomes" id="UP000217343"/>
    </source>
</evidence>
<accession>A0A250JRR3</accession>
<dbReference type="GO" id="GO:0016758">
    <property type="term" value="F:hexosyltransferase activity"/>
    <property type="evidence" value="ECO:0007669"/>
    <property type="project" value="TreeGrafter"/>
</dbReference>